<dbReference type="InterPro" id="IPR029063">
    <property type="entry name" value="SAM-dependent_MTases_sf"/>
</dbReference>
<dbReference type="EMBL" id="JABZRB010000028">
    <property type="protein sequence ID" value="MBF1304613.1"/>
    <property type="molecule type" value="Genomic_DNA"/>
</dbReference>
<organism evidence="2 3">
    <name type="scientific">Oribacterium sinus</name>
    <dbReference type="NCBI Taxonomy" id="237576"/>
    <lineage>
        <taxon>Bacteria</taxon>
        <taxon>Bacillati</taxon>
        <taxon>Bacillota</taxon>
        <taxon>Clostridia</taxon>
        <taxon>Lachnospirales</taxon>
        <taxon>Lachnospiraceae</taxon>
        <taxon>Oribacterium</taxon>
    </lineage>
</organism>
<keyword evidence="2" id="KW-0808">Transferase</keyword>
<dbReference type="Gene3D" id="6.20.50.110">
    <property type="entry name" value="Methyltransferase, zinc-binding domain"/>
    <property type="match status" value="1"/>
</dbReference>
<protein>
    <submittedName>
        <fullName evidence="2">Methyltransferase domain-containing protein</fullName>
    </submittedName>
</protein>
<dbReference type="GO" id="GO:0032259">
    <property type="term" value="P:methylation"/>
    <property type="evidence" value="ECO:0007669"/>
    <property type="project" value="UniProtKB-KW"/>
</dbReference>
<dbReference type="SUPFAM" id="SSF53335">
    <property type="entry name" value="S-adenosyl-L-methionine-dependent methyltransferases"/>
    <property type="match status" value="1"/>
</dbReference>
<dbReference type="InterPro" id="IPR038576">
    <property type="entry name" value="Methyltransf_Zn-bd_dom_put_sf"/>
</dbReference>
<dbReference type="InterPro" id="IPR013691">
    <property type="entry name" value="MeTrfase_14"/>
</dbReference>
<keyword evidence="2" id="KW-0489">Methyltransferase</keyword>
<evidence type="ECO:0000313" key="3">
    <source>
        <dbReference type="Proteomes" id="UP000780721"/>
    </source>
</evidence>
<name>A0A930H3V0_9FIRM</name>
<dbReference type="Pfam" id="PF13489">
    <property type="entry name" value="Methyltransf_23"/>
    <property type="match status" value="1"/>
</dbReference>
<dbReference type="Proteomes" id="UP000780721">
    <property type="component" value="Unassembled WGS sequence"/>
</dbReference>
<gene>
    <name evidence="2" type="ORF">HXM91_01855</name>
</gene>
<dbReference type="Pfam" id="PF08484">
    <property type="entry name" value="Methyltransf_14"/>
    <property type="match status" value="1"/>
</dbReference>
<dbReference type="Gene3D" id="3.40.50.720">
    <property type="entry name" value="NAD(P)-binding Rossmann-like Domain"/>
    <property type="match status" value="1"/>
</dbReference>
<dbReference type="Gene3D" id="3.40.50.150">
    <property type="entry name" value="Vaccinia Virus protein VP39"/>
    <property type="match status" value="1"/>
</dbReference>
<accession>A0A930H3V0</accession>
<sequence length="444" mass="49612">MRESMAEKKCLACGENLEELAVFHNMPKSAQEFPTREELATEKGMDLSLCQCRSCGLVQFDTEAVPYYKDVIRAGGGSSTMKALREEEYQKLLSFLAKKEEKRPLILELGAGAGEFLAMWSGVESGADTSSDVNSVTSPDTASGTRLSIGAKRSQKLEPYVLGIEHKKELVEKGQAAGLSLYQGFPEAGFELKNMEGKHLQSGKTRPVEGLLDAMVQFNFLEHQPNPGEMLSFAYAHLKMGGYFLLTVPSFQYILDHRSYYELLRDHIANYSEESLLSLVQDQGFSLVESRVINRDTIEFLLEKREKESCTTFRSLGQKVDIKPILENEKAIQEDIKKHLAGLRKKGEKMAVWGASHQGLTLLSTTALQEEVAYIIDSAPFKQGKYSPASHLPIVDKSHFQKEPVEEILIVAPGYTEEIAGIIRRDLRPCPRVLALRGEKIEEL</sequence>
<dbReference type="AlphaFoldDB" id="A0A930H3V0"/>
<reference evidence="2" key="1">
    <citation type="submission" date="2020-04" db="EMBL/GenBank/DDBJ databases">
        <title>Deep metagenomics examines the oral microbiome during advanced dental caries in children, revealing novel taxa and co-occurrences with host molecules.</title>
        <authorList>
            <person name="Baker J.L."/>
            <person name="Morton J.T."/>
            <person name="Dinis M."/>
            <person name="Alvarez R."/>
            <person name="Tran N.C."/>
            <person name="Knight R."/>
            <person name="Edlund A."/>
        </authorList>
    </citation>
    <scope>NUCLEOTIDE SEQUENCE</scope>
    <source>
        <strain evidence="2">JCVI_48_bin.5</strain>
    </source>
</reference>
<proteinExistence type="predicted"/>
<evidence type="ECO:0000313" key="2">
    <source>
        <dbReference type="EMBL" id="MBF1304613.1"/>
    </source>
</evidence>
<feature type="domain" description="C-methyltransferase" evidence="1">
    <location>
        <begin position="330"/>
        <end position="420"/>
    </location>
</feature>
<evidence type="ECO:0000259" key="1">
    <source>
        <dbReference type="Pfam" id="PF08484"/>
    </source>
</evidence>
<dbReference type="GO" id="GO:0008168">
    <property type="term" value="F:methyltransferase activity"/>
    <property type="evidence" value="ECO:0007669"/>
    <property type="project" value="UniProtKB-KW"/>
</dbReference>
<comment type="caution">
    <text evidence="2">The sequence shown here is derived from an EMBL/GenBank/DDBJ whole genome shotgun (WGS) entry which is preliminary data.</text>
</comment>